<dbReference type="GO" id="GO:0003954">
    <property type="term" value="F:NADH dehydrogenase activity"/>
    <property type="evidence" value="ECO:0007669"/>
    <property type="project" value="TreeGrafter"/>
</dbReference>
<dbReference type="PROSITE" id="PS00198">
    <property type="entry name" value="4FE4S_FER_1"/>
    <property type="match status" value="1"/>
</dbReference>
<evidence type="ECO:0000256" key="6">
    <source>
        <dbReference type="ARBA" id="ARBA00022737"/>
    </source>
</evidence>
<dbReference type="SMART" id="SM00929">
    <property type="entry name" value="NADH-G_4Fe-4S_3"/>
    <property type="match status" value="1"/>
</dbReference>
<evidence type="ECO:0000256" key="3">
    <source>
        <dbReference type="ARBA" id="ARBA00022714"/>
    </source>
</evidence>
<dbReference type="PROSITE" id="PS51669">
    <property type="entry name" value="4FE4S_MOW_BIS_MGD"/>
    <property type="match status" value="1"/>
</dbReference>
<organism evidence="14">
    <name type="scientific">hydrothermal vent metagenome</name>
    <dbReference type="NCBI Taxonomy" id="652676"/>
    <lineage>
        <taxon>unclassified sequences</taxon>
        <taxon>metagenomes</taxon>
        <taxon>ecological metagenomes</taxon>
    </lineage>
</organism>
<dbReference type="GO" id="GO:0008137">
    <property type="term" value="F:NADH dehydrogenase (ubiquinone) activity"/>
    <property type="evidence" value="ECO:0007669"/>
    <property type="project" value="InterPro"/>
</dbReference>
<dbReference type="Gene3D" id="3.10.20.740">
    <property type="match status" value="1"/>
</dbReference>
<dbReference type="Pfam" id="PF10588">
    <property type="entry name" value="NADH-G_4Fe-4S_3"/>
    <property type="match status" value="1"/>
</dbReference>
<dbReference type="InterPro" id="IPR019574">
    <property type="entry name" value="NADH_UbQ_OxRdtase_Gsu_4Fe4S-bd"/>
</dbReference>
<dbReference type="Gene3D" id="3.40.228.10">
    <property type="entry name" value="Dimethylsulfoxide Reductase, domain 2"/>
    <property type="match status" value="1"/>
</dbReference>
<dbReference type="GO" id="GO:0046872">
    <property type="term" value="F:metal ion binding"/>
    <property type="evidence" value="ECO:0007669"/>
    <property type="project" value="UniProtKB-KW"/>
</dbReference>
<sequence length="535" mass="59103">MSTVVKKTINIKINGEDVTAPEGTVILEVAKQNGYEVSNLCYNRKLKPFAACRTCMVETVIDGKKELVYSCTHPVAEGMEVKINTEETDRYNKACLEMLLVEHPLDCPICDKSGVCPLQDNTDMLKLYNGRFDINRRNEPSIKSNPIIEFYLNRCIMCGLCVRACDETQGVQALDFHKRGMSVGIGTANDEPLDCEFCGQCITVCPTGALMDMTSEARGLAAMFSNTLTTCNYCSWGCTIDLQSKKGQVLRIEADDQSDVGINDGNLCSKGRFGHGIIHNEDRIKTPLMNQGGEFKEISWDEAIQTIAERLQSAVNRSGPESIAGIGSEKMTNEESFLFQKLFREHLGSNQITNLANLRAPYVNRFMLDCFKGGIESKPITELEHADVVLIFNSDLPAEYPVGGNSIRKGAVFTGTDIIIANPRDVIFKNEALTDIRLTFTHGKDLAVINRLARIIIDEKLVDLKKAKSGISNFDDLVKSLESYTADASEKLAGLSDETLTQAAKRFAREADRFIIIGNDILDTGQGEDILKALL</sequence>
<dbReference type="PANTHER" id="PTHR43105:SF10">
    <property type="entry name" value="NADH-QUINONE OXIDOREDUCTASE SUBUNIT G"/>
    <property type="match status" value="1"/>
</dbReference>
<evidence type="ECO:0000259" key="12">
    <source>
        <dbReference type="PROSITE" id="PS51669"/>
    </source>
</evidence>
<dbReference type="EMBL" id="UOGG01000204">
    <property type="protein sequence ID" value="VAX32482.1"/>
    <property type="molecule type" value="Genomic_DNA"/>
</dbReference>
<dbReference type="PROSITE" id="PS51379">
    <property type="entry name" value="4FE4S_FER_2"/>
    <property type="match status" value="2"/>
</dbReference>
<evidence type="ECO:0000256" key="1">
    <source>
        <dbReference type="ARBA" id="ARBA00001966"/>
    </source>
</evidence>
<dbReference type="PROSITE" id="PS51839">
    <property type="entry name" value="4FE4S_HC3"/>
    <property type="match status" value="1"/>
</dbReference>
<reference evidence="14" key="1">
    <citation type="submission" date="2018-06" db="EMBL/GenBank/DDBJ databases">
        <authorList>
            <person name="Zhirakovskaya E."/>
        </authorList>
    </citation>
    <scope>NUCLEOTIDE SEQUENCE</scope>
</reference>
<evidence type="ECO:0000256" key="5">
    <source>
        <dbReference type="ARBA" id="ARBA00022723"/>
    </source>
</evidence>
<dbReference type="Gene3D" id="3.40.50.740">
    <property type="match status" value="1"/>
</dbReference>
<dbReference type="InterPro" id="IPR054351">
    <property type="entry name" value="NADH_UbQ_OxRdtase_ferredoxin"/>
</dbReference>
<dbReference type="SMART" id="SM00926">
    <property type="entry name" value="Molybdop_Fe4S4"/>
    <property type="match status" value="1"/>
</dbReference>
<dbReference type="GO" id="GO:0042773">
    <property type="term" value="P:ATP synthesis coupled electron transport"/>
    <property type="evidence" value="ECO:0007669"/>
    <property type="project" value="InterPro"/>
</dbReference>
<dbReference type="AlphaFoldDB" id="A0A3B1CVQ3"/>
<dbReference type="CDD" id="cd00207">
    <property type="entry name" value="fer2"/>
    <property type="match status" value="1"/>
</dbReference>
<evidence type="ECO:0000313" key="14">
    <source>
        <dbReference type="EMBL" id="VAX32482.1"/>
    </source>
</evidence>
<gene>
    <name evidence="14" type="ORF">MNBD_NITROSPINAE05-194</name>
</gene>
<dbReference type="InterPro" id="IPR017896">
    <property type="entry name" value="4Fe4S_Fe-S-bd"/>
</dbReference>
<dbReference type="Pfam" id="PF13510">
    <property type="entry name" value="Fer2_4"/>
    <property type="match status" value="1"/>
</dbReference>
<dbReference type="PROSITE" id="PS00642">
    <property type="entry name" value="COMPLEX1_75K_2"/>
    <property type="match status" value="1"/>
</dbReference>
<evidence type="ECO:0000259" key="11">
    <source>
        <dbReference type="PROSITE" id="PS51379"/>
    </source>
</evidence>
<evidence type="ECO:0000256" key="7">
    <source>
        <dbReference type="ARBA" id="ARBA00023004"/>
    </source>
</evidence>
<feature type="domain" description="4Fe-4S ferredoxin-type" evidence="11">
    <location>
        <begin position="184"/>
        <end position="216"/>
    </location>
</feature>
<dbReference type="InterPro" id="IPR050123">
    <property type="entry name" value="Prok_molybdopt-oxidoreductase"/>
</dbReference>
<dbReference type="GO" id="GO:0048038">
    <property type="term" value="F:quinone binding"/>
    <property type="evidence" value="ECO:0007669"/>
    <property type="project" value="UniProtKB-KW"/>
</dbReference>
<dbReference type="InterPro" id="IPR001041">
    <property type="entry name" value="2Fe-2S_ferredoxin-type"/>
</dbReference>
<evidence type="ECO:0008006" key="15">
    <source>
        <dbReference type="Google" id="ProtNLM"/>
    </source>
</evidence>
<dbReference type="GO" id="GO:0051539">
    <property type="term" value="F:4 iron, 4 sulfur cluster binding"/>
    <property type="evidence" value="ECO:0007669"/>
    <property type="project" value="UniProtKB-KW"/>
</dbReference>
<dbReference type="GO" id="GO:0051537">
    <property type="term" value="F:2 iron, 2 sulfur cluster binding"/>
    <property type="evidence" value="ECO:0007669"/>
    <property type="project" value="UniProtKB-KW"/>
</dbReference>
<dbReference type="Gene3D" id="2.20.25.90">
    <property type="entry name" value="ADC-like domains"/>
    <property type="match status" value="1"/>
</dbReference>
<dbReference type="SUPFAM" id="SSF53706">
    <property type="entry name" value="Formate dehydrogenase/DMSO reductase, domains 1-3"/>
    <property type="match status" value="1"/>
</dbReference>
<comment type="cofactor">
    <cofactor evidence="1">
        <name>[4Fe-4S] cluster</name>
        <dbReference type="ChEBI" id="CHEBI:49883"/>
    </cofactor>
</comment>
<name>A0A3B1CVQ3_9ZZZZ</name>
<comment type="cofactor">
    <cofactor evidence="9">
        <name>[2Fe-2S] cluster</name>
        <dbReference type="ChEBI" id="CHEBI:190135"/>
    </cofactor>
</comment>
<dbReference type="Gene3D" id="3.30.70.20">
    <property type="match status" value="1"/>
</dbReference>
<proteinExistence type="predicted"/>
<evidence type="ECO:0000256" key="9">
    <source>
        <dbReference type="ARBA" id="ARBA00034078"/>
    </source>
</evidence>
<keyword evidence="2" id="KW-0004">4Fe-4S</keyword>
<keyword evidence="5" id="KW-0479">Metal-binding</keyword>
<keyword evidence="4" id="KW-0874">Quinone</keyword>
<feature type="domain" description="4Fe-4S His(Cys)3-ligated-type" evidence="13">
    <location>
        <begin position="87"/>
        <end position="126"/>
    </location>
</feature>
<dbReference type="InterPro" id="IPR006963">
    <property type="entry name" value="Mopterin_OxRdtase_4Fe-4S_dom"/>
</dbReference>
<dbReference type="SUPFAM" id="SSF54292">
    <property type="entry name" value="2Fe-2S ferredoxin-like"/>
    <property type="match status" value="1"/>
</dbReference>
<accession>A0A3B1CVQ3</accession>
<keyword evidence="6" id="KW-0677">Repeat</keyword>
<protein>
    <recommendedName>
        <fullName evidence="15">NADH-ubiquinone oxidoreductase chain G</fullName>
    </recommendedName>
</protein>
<feature type="domain" description="4Fe-4S ferredoxin-type" evidence="11">
    <location>
        <begin position="146"/>
        <end position="176"/>
    </location>
</feature>
<evidence type="ECO:0000259" key="13">
    <source>
        <dbReference type="PROSITE" id="PS51839"/>
    </source>
</evidence>
<keyword evidence="8" id="KW-0411">Iron-sulfur</keyword>
<keyword evidence="7" id="KW-0408">Iron</keyword>
<dbReference type="Pfam" id="PF00384">
    <property type="entry name" value="Molybdopterin"/>
    <property type="match status" value="1"/>
</dbReference>
<dbReference type="FunFam" id="3.30.70.20:FF:000035">
    <property type="entry name" value="Iron hydrogenase 1"/>
    <property type="match status" value="1"/>
</dbReference>
<dbReference type="InterPro" id="IPR036010">
    <property type="entry name" value="2Fe-2S_ferredoxin-like_sf"/>
</dbReference>
<dbReference type="PANTHER" id="PTHR43105">
    <property type="entry name" value="RESPIRATORY NITRATE REDUCTASE"/>
    <property type="match status" value="1"/>
</dbReference>
<evidence type="ECO:0000256" key="4">
    <source>
        <dbReference type="ARBA" id="ARBA00022719"/>
    </source>
</evidence>
<feature type="domain" description="2Fe-2S ferredoxin-type" evidence="10">
    <location>
        <begin position="7"/>
        <end position="87"/>
    </location>
</feature>
<keyword evidence="3" id="KW-0001">2Fe-2S</keyword>
<dbReference type="InterPro" id="IPR000283">
    <property type="entry name" value="NADH_UbQ_OxRdtase_75kDa_su_CS"/>
</dbReference>
<dbReference type="SUPFAM" id="SSF54862">
    <property type="entry name" value="4Fe-4S ferredoxins"/>
    <property type="match status" value="1"/>
</dbReference>
<dbReference type="GO" id="GO:0016020">
    <property type="term" value="C:membrane"/>
    <property type="evidence" value="ECO:0007669"/>
    <property type="project" value="InterPro"/>
</dbReference>
<dbReference type="Pfam" id="PF22117">
    <property type="entry name" value="Fer4_Nqo3"/>
    <property type="match status" value="1"/>
</dbReference>
<dbReference type="Pfam" id="PF04879">
    <property type="entry name" value="Molybdop_Fe4S4"/>
    <property type="match status" value="1"/>
</dbReference>
<dbReference type="InterPro" id="IPR017900">
    <property type="entry name" value="4Fe4S_Fe_S_CS"/>
</dbReference>
<feature type="domain" description="4Fe-4S Mo/W bis-MGD-type" evidence="12">
    <location>
        <begin position="224"/>
        <end position="282"/>
    </location>
</feature>
<feature type="non-terminal residue" evidence="14">
    <location>
        <position position="535"/>
    </location>
</feature>
<evidence type="ECO:0000256" key="8">
    <source>
        <dbReference type="ARBA" id="ARBA00023014"/>
    </source>
</evidence>
<evidence type="ECO:0000259" key="10">
    <source>
        <dbReference type="PROSITE" id="PS51085"/>
    </source>
</evidence>
<evidence type="ECO:0000256" key="2">
    <source>
        <dbReference type="ARBA" id="ARBA00022485"/>
    </source>
</evidence>
<dbReference type="PROSITE" id="PS51085">
    <property type="entry name" value="2FE2S_FER_2"/>
    <property type="match status" value="1"/>
</dbReference>
<dbReference type="InterPro" id="IPR006656">
    <property type="entry name" value="Mopterin_OxRdtase"/>
</dbReference>